<dbReference type="Pfam" id="PF00370">
    <property type="entry name" value="FGGY_N"/>
    <property type="match status" value="1"/>
</dbReference>
<keyword evidence="6 8" id="KW-0067">ATP-binding</keyword>
<feature type="active site" description="Proton acceptor" evidence="8">
    <location>
        <position position="236"/>
    </location>
</feature>
<dbReference type="HAMAP" id="MF_02220">
    <property type="entry name" value="XylB"/>
    <property type="match status" value="1"/>
</dbReference>
<feature type="binding site" evidence="8">
    <location>
        <begin position="79"/>
        <end position="80"/>
    </location>
    <ligand>
        <name>substrate</name>
    </ligand>
</feature>
<evidence type="ECO:0000256" key="1">
    <source>
        <dbReference type="ARBA" id="ARBA00009156"/>
    </source>
</evidence>
<evidence type="ECO:0000256" key="3">
    <source>
        <dbReference type="ARBA" id="ARBA00022679"/>
    </source>
</evidence>
<feature type="domain" description="Carbohydrate kinase FGGY C-terminal" evidence="12">
    <location>
        <begin position="253"/>
        <end position="445"/>
    </location>
</feature>
<dbReference type="InterPro" id="IPR050406">
    <property type="entry name" value="FGGY_Carb_Kinase"/>
</dbReference>
<proteinExistence type="inferred from homology"/>
<comment type="caution">
    <text evidence="13">The sequence shown here is derived from an EMBL/GenBank/DDBJ whole genome shotgun (WGS) entry which is preliminary data.</text>
</comment>
<dbReference type="InterPro" id="IPR043129">
    <property type="entry name" value="ATPase_NBD"/>
</dbReference>
<keyword evidence="3 8" id="KW-0808">Transferase</keyword>
<feature type="site" description="Important for activity" evidence="8">
    <location>
        <position position="6"/>
    </location>
</feature>
<evidence type="ECO:0000256" key="4">
    <source>
        <dbReference type="ARBA" id="ARBA00022741"/>
    </source>
</evidence>
<evidence type="ECO:0000313" key="13">
    <source>
        <dbReference type="EMBL" id="MDD0838694.1"/>
    </source>
</evidence>
<accession>A0ABT5MXB5</accession>
<dbReference type="PANTHER" id="PTHR43095:SF6">
    <property type="entry name" value="XYLULOSE KINASE"/>
    <property type="match status" value="1"/>
</dbReference>
<feature type="domain" description="Carbohydrate kinase FGGY N-terminal" evidence="11">
    <location>
        <begin position="1"/>
        <end position="243"/>
    </location>
</feature>
<dbReference type="PROSITE" id="PS00445">
    <property type="entry name" value="FGGY_KINASES_2"/>
    <property type="match status" value="1"/>
</dbReference>
<dbReference type="Proteomes" id="UP001528673">
    <property type="component" value="Unassembled WGS sequence"/>
</dbReference>
<dbReference type="Gene3D" id="3.30.420.40">
    <property type="match status" value="2"/>
</dbReference>
<keyword evidence="7 8" id="KW-0119">Carbohydrate metabolism</keyword>
<comment type="similarity">
    <text evidence="1 8 9">Belongs to the FGGY kinase family.</text>
</comment>
<dbReference type="CDD" id="cd07808">
    <property type="entry name" value="ASKHA_NBD_FGGY_EcXK-like"/>
    <property type="match status" value="1"/>
</dbReference>
<gene>
    <name evidence="8 10 13" type="primary">xylB</name>
    <name evidence="13" type="ORF">PSQ40_08930</name>
</gene>
<dbReference type="Pfam" id="PF02782">
    <property type="entry name" value="FGGY_C"/>
    <property type="match status" value="1"/>
</dbReference>
<evidence type="ECO:0000256" key="10">
    <source>
        <dbReference type="RuleBase" id="RU364073"/>
    </source>
</evidence>
<sequence length="490" mass="51414">MYLGIDLGTSGVKLLLLDEQQRAVATADAAVPQHRPQAGWSEQHPADWLAALETAVQQLRAQSPAAWAQVRGIGLSGHMHGAVVLDAQGQVLRPAILWNDGRASAECAALERAVPSSRQITGNLAMPGFTAPKLLWLRTHEPALFAQIRRVLLPKDWLRWQLTGRAVSDLSDASGTLWLDVQARAWSPTLLQACGLDLSHMPALAEGSAPTGTLLGEVARRWGLTGEVVVAAGAGDNAASAVGVGARTAGQGFVSLGTSGVVFQVTDAFAPATARAVHAFAHALPQRWHQMSVMLSAASAFGWVTRLTGQGDEAHLSAQVAALSADRQRQAPLFLPYLSGERTPHNNAAASGVFMGLRAEHEAVDLAYAVMEGVGFGLLDGLNGMRQARAAADTSEAPLALVGGGARSGAWAQLLASTLGLPLQRPEGAHAAAALGAARLAAMACGGDEAHWCQPLAAEATYLPRPEQQAWLAERQARFVALYPALQAHF</sequence>
<evidence type="ECO:0000256" key="9">
    <source>
        <dbReference type="RuleBase" id="RU003733"/>
    </source>
</evidence>
<evidence type="ECO:0000256" key="6">
    <source>
        <dbReference type="ARBA" id="ARBA00022840"/>
    </source>
</evidence>
<dbReference type="EMBL" id="JAQSIP010000003">
    <property type="protein sequence ID" value="MDD0838694.1"/>
    <property type="molecule type" value="Genomic_DNA"/>
</dbReference>
<keyword evidence="4 8" id="KW-0547">Nucleotide-binding</keyword>
<dbReference type="PIRSF" id="PIRSF000538">
    <property type="entry name" value="GlpK"/>
    <property type="match status" value="1"/>
</dbReference>
<comment type="catalytic activity">
    <reaction evidence="8 10">
        <text>D-xylulose + ATP = D-xylulose 5-phosphate + ADP + H(+)</text>
        <dbReference type="Rhea" id="RHEA:10964"/>
        <dbReference type="ChEBI" id="CHEBI:15378"/>
        <dbReference type="ChEBI" id="CHEBI:17140"/>
        <dbReference type="ChEBI" id="CHEBI:30616"/>
        <dbReference type="ChEBI" id="CHEBI:57737"/>
        <dbReference type="ChEBI" id="CHEBI:456216"/>
        <dbReference type="EC" id="2.7.1.17"/>
    </reaction>
</comment>
<evidence type="ECO:0000256" key="2">
    <source>
        <dbReference type="ARBA" id="ARBA00022629"/>
    </source>
</evidence>
<dbReference type="RefSeq" id="WP_273950760.1">
    <property type="nucleotide sequence ID" value="NZ_JAQSIP010000003.1"/>
</dbReference>
<dbReference type="PROSITE" id="PS00933">
    <property type="entry name" value="FGGY_KINASES_1"/>
    <property type="match status" value="1"/>
</dbReference>
<protein>
    <recommendedName>
        <fullName evidence="8 10">Xylulose kinase</fullName>
        <shortName evidence="8 10">Xylulokinase</shortName>
        <ecNumber evidence="8 10">2.7.1.17</ecNumber>
    </recommendedName>
</protein>
<reference evidence="13 14" key="1">
    <citation type="submission" date="2023-02" db="EMBL/GenBank/DDBJ databases">
        <title>Bacterial whole genomic sequence of Curvibacter sp. HBC61.</title>
        <authorList>
            <person name="Le V."/>
            <person name="Ko S.-R."/>
            <person name="Ahn C.-Y."/>
            <person name="Oh H.-M."/>
        </authorList>
    </citation>
    <scope>NUCLEOTIDE SEQUENCE [LARGE SCALE GENOMIC DNA]</scope>
    <source>
        <strain evidence="13 14">HBC61</strain>
    </source>
</reference>
<keyword evidence="2 8" id="KW-0859">Xylose metabolism</keyword>
<organism evidence="13 14">
    <name type="scientific">Curvibacter cyanobacteriorum</name>
    <dbReference type="NCBI Taxonomy" id="3026422"/>
    <lineage>
        <taxon>Bacteria</taxon>
        <taxon>Pseudomonadati</taxon>
        <taxon>Pseudomonadota</taxon>
        <taxon>Betaproteobacteria</taxon>
        <taxon>Burkholderiales</taxon>
        <taxon>Comamonadaceae</taxon>
        <taxon>Curvibacter</taxon>
    </lineage>
</organism>
<name>A0ABT5MXB5_9BURK</name>
<evidence type="ECO:0000256" key="7">
    <source>
        <dbReference type="ARBA" id="ARBA00023277"/>
    </source>
</evidence>
<comment type="function">
    <text evidence="8">Catalyzes the phosphorylation of D-xylulose to D-xylulose 5-phosphate.</text>
</comment>
<dbReference type="NCBIfam" id="TIGR01312">
    <property type="entry name" value="XylB"/>
    <property type="match status" value="1"/>
</dbReference>
<evidence type="ECO:0000313" key="14">
    <source>
        <dbReference type="Proteomes" id="UP001528673"/>
    </source>
</evidence>
<keyword evidence="5 8" id="KW-0418">Kinase</keyword>
<dbReference type="PANTHER" id="PTHR43095">
    <property type="entry name" value="SUGAR KINASE"/>
    <property type="match status" value="1"/>
</dbReference>
<dbReference type="InterPro" id="IPR000577">
    <property type="entry name" value="Carb_kinase_FGGY"/>
</dbReference>
<dbReference type="InterPro" id="IPR018485">
    <property type="entry name" value="FGGY_C"/>
</dbReference>
<keyword evidence="14" id="KW-1185">Reference proteome</keyword>
<evidence type="ECO:0000256" key="8">
    <source>
        <dbReference type="HAMAP-Rule" id="MF_02220"/>
    </source>
</evidence>
<evidence type="ECO:0000259" key="11">
    <source>
        <dbReference type="Pfam" id="PF00370"/>
    </source>
</evidence>
<dbReference type="SUPFAM" id="SSF53067">
    <property type="entry name" value="Actin-like ATPase domain"/>
    <property type="match status" value="2"/>
</dbReference>
<dbReference type="EC" id="2.7.1.17" evidence="8 10"/>
<dbReference type="GO" id="GO:0004856">
    <property type="term" value="F:D-xylulokinase activity"/>
    <property type="evidence" value="ECO:0007669"/>
    <property type="project" value="UniProtKB-EC"/>
</dbReference>
<dbReference type="InterPro" id="IPR018483">
    <property type="entry name" value="Carb_kinase_FGGY_CS"/>
</dbReference>
<evidence type="ECO:0000256" key="5">
    <source>
        <dbReference type="ARBA" id="ARBA00022777"/>
    </source>
</evidence>
<dbReference type="InterPro" id="IPR006000">
    <property type="entry name" value="Xylulokinase"/>
</dbReference>
<dbReference type="InterPro" id="IPR018484">
    <property type="entry name" value="FGGY_N"/>
</dbReference>
<evidence type="ECO:0000259" key="12">
    <source>
        <dbReference type="Pfam" id="PF02782"/>
    </source>
</evidence>